<protein>
    <submittedName>
        <fullName evidence="1">Uncharacterized protein</fullName>
    </submittedName>
</protein>
<dbReference type="Pfam" id="PF18849">
    <property type="entry name" value="baeRF_family7"/>
    <property type="match status" value="1"/>
</dbReference>
<reference evidence="1 2" key="1">
    <citation type="submission" date="2024-10" db="EMBL/GenBank/DDBJ databases">
        <authorList>
            <person name="Ratan Roy A."/>
            <person name="Morales Sandoval P.H."/>
            <person name="De Los Santos Villalobos S."/>
            <person name="Chakraborty S."/>
            <person name="Mukherjee J."/>
        </authorList>
    </citation>
    <scope>NUCLEOTIDE SEQUENCE [LARGE SCALE GENOMIC DNA]</scope>
    <source>
        <strain evidence="1 2">S1</strain>
    </source>
</reference>
<dbReference type="Proteomes" id="UP001600165">
    <property type="component" value="Unassembled WGS sequence"/>
</dbReference>
<keyword evidence="2" id="KW-1185">Reference proteome</keyword>
<proteinExistence type="predicted"/>
<comment type="caution">
    <text evidence="1">The sequence shown here is derived from an EMBL/GenBank/DDBJ whole genome shotgun (WGS) entry which is preliminary data.</text>
</comment>
<evidence type="ECO:0000313" key="1">
    <source>
        <dbReference type="EMBL" id="MFE4107536.1"/>
    </source>
</evidence>
<organism evidence="1 2">
    <name type="scientific">Almyronema epifaneia S1</name>
    <dbReference type="NCBI Taxonomy" id="2991925"/>
    <lineage>
        <taxon>Bacteria</taxon>
        <taxon>Bacillati</taxon>
        <taxon>Cyanobacteriota</taxon>
        <taxon>Cyanophyceae</taxon>
        <taxon>Nodosilineales</taxon>
        <taxon>Nodosilineaceae</taxon>
        <taxon>Almyronema</taxon>
        <taxon>Almyronema epifaneia</taxon>
    </lineage>
</organism>
<dbReference type="EMBL" id="JBHZOL010000087">
    <property type="protein sequence ID" value="MFE4107536.1"/>
    <property type="molecule type" value="Genomic_DNA"/>
</dbReference>
<name>A0ABW6IH83_9CYAN</name>
<evidence type="ECO:0000313" key="2">
    <source>
        <dbReference type="Proteomes" id="UP001600165"/>
    </source>
</evidence>
<sequence>MSLLTKFDLKSMLERAESPSVSIYIPTHVASQEIRQDPIRLKNQLRQAAEKLEQLGMRDADVQALLEPVQSYAFEMNETSRFWQNQSQGLALFVAPNFFRYYRLPIAFEEQTVIGDRFYLKPLMPLFVNDGTFFILSLSENQLRLFQATQHEMAEVMLNEVPDSLAEALQYDDPEKQLQFHSTRASGSAPVYHGQGVGTTDDKKNVRRYLQQVNNGLQDFFYEAQAPVVLAGVERIQSMYREISDYPHILETGLEGNPDSIAAQALHHQAWQIVQPHFHQAEAKALAAFGELAGTGQAVTQLQEVIPAAYYGQVGALFVQIGHQQWGAFEANTNTVTLVDDQIPEATDLLDLAAVCTFLQGGEVYLIDADKMPVDGALAAVLRYPTHVGQTATVNS</sequence>
<gene>
    <name evidence="1" type="ORF">ACFVKH_14685</name>
</gene>
<dbReference type="InterPro" id="IPR040837">
    <property type="entry name" value="Bact_RF_family7"/>
</dbReference>
<accession>A0ABW6IH83</accession>